<dbReference type="EMBL" id="JABWDY010014881">
    <property type="protein sequence ID" value="KAF5197255.1"/>
    <property type="molecule type" value="Genomic_DNA"/>
</dbReference>
<gene>
    <name evidence="1" type="ORF">FRX31_013158</name>
</gene>
<feature type="non-terminal residue" evidence="1">
    <location>
        <position position="70"/>
    </location>
</feature>
<proteinExistence type="predicted"/>
<evidence type="ECO:0000313" key="2">
    <source>
        <dbReference type="Proteomes" id="UP000554482"/>
    </source>
</evidence>
<reference evidence="1 2" key="1">
    <citation type="submission" date="2020-06" db="EMBL/GenBank/DDBJ databases">
        <title>Transcriptomic and genomic resources for Thalictrum thalictroides and T. hernandezii: Facilitating candidate gene discovery in an emerging model plant lineage.</title>
        <authorList>
            <person name="Arias T."/>
            <person name="Riano-Pachon D.M."/>
            <person name="Di Stilio V.S."/>
        </authorList>
    </citation>
    <scope>NUCLEOTIDE SEQUENCE [LARGE SCALE GENOMIC DNA]</scope>
    <source>
        <strain evidence="2">cv. WT478/WT964</strain>
        <tissue evidence="1">Leaves</tissue>
    </source>
</reference>
<comment type="caution">
    <text evidence="1">The sequence shown here is derived from an EMBL/GenBank/DDBJ whole genome shotgun (WGS) entry which is preliminary data.</text>
</comment>
<evidence type="ECO:0000313" key="1">
    <source>
        <dbReference type="EMBL" id="KAF5197255.1"/>
    </source>
</evidence>
<organism evidence="1 2">
    <name type="scientific">Thalictrum thalictroides</name>
    <name type="common">Rue-anemone</name>
    <name type="synonym">Anemone thalictroides</name>
    <dbReference type="NCBI Taxonomy" id="46969"/>
    <lineage>
        <taxon>Eukaryota</taxon>
        <taxon>Viridiplantae</taxon>
        <taxon>Streptophyta</taxon>
        <taxon>Embryophyta</taxon>
        <taxon>Tracheophyta</taxon>
        <taxon>Spermatophyta</taxon>
        <taxon>Magnoliopsida</taxon>
        <taxon>Ranunculales</taxon>
        <taxon>Ranunculaceae</taxon>
        <taxon>Thalictroideae</taxon>
        <taxon>Thalictrum</taxon>
    </lineage>
</organism>
<name>A0A7J6WLE7_THATH</name>
<keyword evidence="2" id="KW-1185">Reference proteome</keyword>
<protein>
    <submittedName>
        <fullName evidence="1">Uncharacterized protein</fullName>
    </submittedName>
</protein>
<dbReference type="AlphaFoldDB" id="A0A7J6WLE7"/>
<accession>A0A7J6WLE7</accession>
<sequence length="70" mass="8197">MEGVRTPTSPVLHVLNFPFSIKELKNSIIFHCLFSSIFTHYLFNNIDIHMNQSLAQPIFFHWFSIINCAQ</sequence>
<dbReference type="Proteomes" id="UP000554482">
    <property type="component" value="Unassembled WGS sequence"/>
</dbReference>